<organism evidence="2 3">
    <name type="scientific">Kribbella alba</name>
    <dbReference type="NCBI Taxonomy" id="190197"/>
    <lineage>
        <taxon>Bacteria</taxon>
        <taxon>Bacillati</taxon>
        <taxon>Actinomycetota</taxon>
        <taxon>Actinomycetes</taxon>
        <taxon>Propionibacteriales</taxon>
        <taxon>Kribbellaceae</taxon>
        <taxon>Kribbella</taxon>
    </lineage>
</organism>
<reference evidence="2 3" key="1">
    <citation type="journal article" date="2019" name="Int. J. Syst. Evol. Microbiol.">
        <title>The Global Catalogue of Microorganisms (GCM) 10K type strain sequencing project: providing services to taxonomists for standard genome sequencing and annotation.</title>
        <authorList>
            <consortium name="The Broad Institute Genomics Platform"/>
            <consortium name="The Broad Institute Genome Sequencing Center for Infectious Disease"/>
            <person name="Wu L."/>
            <person name="Ma J."/>
        </authorList>
    </citation>
    <scope>NUCLEOTIDE SEQUENCE [LARGE SCALE GENOMIC DNA]</scope>
    <source>
        <strain evidence="2 3">JCM 14306</strain>
    </source>
</reference>
<feature type="region of interest" description="Disordered" evidence="1">
    <location>
        <begin position="79"/>
        <end position="101"/>
    </location>
</feature>
<feature type="compositionally biased region" description="Low complexity" evidence="1">
    <location>
        <begin position="79"/>
        <end position="92"/>
    </location>
</feature>
<dbReference type="Proteomes" id="UP001501319">
    <property type="component" value="Unassembled WGS sequence"/>
</dbReference>
<protein>
    <submittedName>
        <fullName evidence="2">Uncharacterized protein</fullName>
    </submittedName>
</protein>
<name>A0ABN2F9Z9_9ACTN</name>
<dbReference type="EMBL" id="BAAANE010000004">
    <property type="protein sequence ID" value="GAA1636285.1"/>
    <property type="molecule type" value="Genomic_DNA"/>
</dbReference>
<proteinExistence type="predicted"/>
<keyword evidence="3" id="KW-1185">Reference proteome</keyword>
<evidence type="ECO:0000313" key="2">
    <source>
        <dbReference type="EMBL" id="GAA1636285.1"/>
    </source>
</evidence>
<evidence type="ECO:0000256" key="1">
    <source>
        <dbReference type="SAM" id="MobiDB-lite"/>
    </source>
</evidence>
<accession>A0ABN2F9Z9</accession>
<comment type="caution">
    <text evidence="2">The sequence shown here is derived from an EMBL/GenBank/DDBJ whole genome shotgun (WGS) entry which is preliminary data.</text>
</comment>
<gene>
    <name evidence="2" type="ORF">GCM10009744_26660</name>
</gene>
<evidence type="ECO:0000313" key="3">
    <source>
        <dbReference type="Proteomes" id="UP001501319"/>
    </source>
</evidence>
<sequence length="101" mass="11205">MGDVGDVEVGMKLKVRVVQYCRQGAECWYADIDDADDRQPDDPYWYVDGCRTQAEALAAACAQLLAFDRYFATGRFPSRISQSSSSAAQLQLRSRRSTSAA</sequence>